<keyword evidence="1" id="KW-0479">Metal-binding</keyword>
<evidence type="ECO:0000313" key="8">
    <source>
        <dbReference type="Proteomes" id="UP001177003"/>
    </source>
</evidence>
<dbReference type="InterPro" id="IPR036875">
    <property type="entry name" value="Znf_CCHC_sf"/>
</dbReference>
<dbReference type="GO" id="GO:0003676">
    <property type="term" value="F:nucleic acid binding"/>
    <property type="evidence" value="ECO:0007669"/>
    <property type="project" value="InterPro"/>
</dbReference>
<dbReference type="PANTHER" id="PTHR31973">
    <property type="entry name" value="POLYPROTEIN, PUTATIVE-RELATED"/>
    <property type="match status" value="1"/>
</dbReference>
<accession>A0AA35Z6M4</accession>
<dbReference type="InterPro" id="IPR006564">
    <property type="entry name" value="Znf_PMZ"/>
</dbReference>
<dbReference type="Pfam" id="PF26130">
    <property type="entry name" value="PB1-like"/>
    <property type="match status" value="1"/>
</dbReference>
<sequence length="683" mass="78617">MVELYYQGVFNQNPFSYIGGVKTIFTDVDFSSMTYHEFVNFFERFMHEECKKFYYCEPGNSLMEGLNPISNDVEYAAFIFDAYGTDGIISVYVDHIGVGVDGWLDDEDNDDDEHESCIDGENEDNIDELRNVAFEFNKDVVHMNRTSNDHFLSKLCVDDEDENNIVDDDNRREVEVNIQTHSIFNELLHWTRLLVRCSKGVCKGELLCAIGRDANDKIYLIAWAVVNVENKQNWKWFLELLIDDLSLNLGNGFSLMSDQHKKRFTGAIYNTLFWRASKATTEHAFKVVMKEIETLNPDTHQYLMEKDPKTWSRAFFQTGRCCDAVENGFSESFNVVIVDARKKPIITMLEEIRLYMMDIIYNMKLKGQQWGNHICPDKRDKVNLLKKSQRHYQVLPNGLNQFEVRGAIDAYEVDLERKTCSCRLWQLNGYGCAHSVASISFLNRDVEAYVDNMFSTTTFRKVYNYIIAPMNSNDMWPKTNYTPPLPPINRRMPGRPTTKRKKSTIENIGTHRVSKAGKKIRCSICKEIGHNKATCPQRRPQKLNVKKQKKQKVCVKQNAGQMDTTQNDMQVALTDVESSSVGDFSHYIQFTSRRCYKGDEGVMGEEAVVVEEAVQDEEAEEVDPIIQVDNVNVQEQISVRPISEILKRIRRRKSERILKLKLGKTIGGVDDLGNSKGKALVID</sequence>
<dbReference type="AlphaFoldDB" id="A0AA35Z6M4"/>
<dbReference type="SMART" id="SM00575">
    <property type="entry name" value="ZnF_PMZ"/>
    <property type="match status" value="1"/>
</dbReference>
<dbReference type="PROSITE" id="PS50966">
    <property type="entry name" value="ZF_SWIM"/>
    <property type="match status" value="1"/>
</dbReference>
<evidence type="ECO:0000313" key="7">
    <source>
        <dbReference type="EMBL" id="CAI9286919.1"/>
    </source>
</evidence>
<proteinExistence type="predicted"/>
<dbReference type="GO" id="GO:0008270">
    <property type="term" value="F:zinc ion binding"/>
    <property type="evidence" value="ECO:0007669"/>
    <property type="project" value="UniProtKB-KW"/>
</dbReference>
<evidence type="ECO:0000259" key="6">
    <source>
        <dbReference type="PROSITE" id="PS50966"/>
    </source>
</evidence>
<gene>
    <name evidence="7" type="ORF">LSALG_LOCUS26308</name>
</gene>
<feature type="region of interest" description="Disordered" evidence="5">
    <location>
        <begin position="483"/>
        <end position="504"/>
    </location>
</feature>
<feature type="domain" description="SWIM-type" evidence="6">
    <location>
        <begin position="411"/>
        <end position="443"/>
    </location>
</feature>
<keyword evidence="3" id="KW-0862">Zinc</keyword>
<dbReference type="Proteomes" id="UP001177003">
    <property type="component" value="Chromosome 5"/>
</dbReference>
<dbReference type="InterPro" id="IPR058594">
    <property type="entry name" value="PB1-like_dom_pln"/>
</dbReference>
<evidence type="ECO:0000256" key="1">
    <source>
        <dbReference type="ARBA" id="ARBA00022723"/>
    </source>
</evidence>
<evidence type="ECO:0000256" key="5">
    <source>
        <dbReference type="SAM" id="MobiDB-lite"/>
    </source>
</evidence>
<dbReference type="SUPFAM" id="SSF57756">
    <property type="entry name" value="Retrovirus zinc finger-like domains"/>
    <property type="match status" value="1"/>
</dbReference>
<dbReference type="InterPro" id="IPR007527">
    <property type="entry name" value="Znf_SWIM"/>
</dbReference>
<keyword evidence="8" id="KW-1185">Reference proteome</keyword>
<evidence type="ECO:0000256" key="3">
    <source>
        <dbReference type="ARBA" id="ARBA00022833"/>
    </source>
</evidence>
<reference evidence="7" key="1">
    <citation type="submission" date="2023-04" db="EMBL/GenBank/DDBJ databases">
        <authorList>
            <person name="Vijverberg K."/>
            <person name="Xiong W."/>
            <person name="Schranz E."/>
        </authorList>
    </citation>
    <scope>NUCLEOTIDE SEQUENCE</scope>
</reference>
<organism evidence="7 8">
    <name type="scientific">Lactuca saligna</name>
    <name type="common">Willowleaf lettuce</name>
    <dbReference type="NCBI Taxonomy" id="75948"/>
    <lineage>
        <taxon>Eukaryota</taxon>
        <taxon>Viridiplantae</taxon>
        <taxon>Streptophyta</taxon>
        <taxon>Embryophyta</taxon>
        <taxon>Tracheophyta</taxon>
        <taxon>Spermatophyta</taxon>
        <taxon>Magnoliopsida</taxon>
        <taxon>eudicotyledons</taxon>
        <taxon>Gunneridae</taxon>
        <taxon>Pentapetalae</taxon>
        <taxon>asterids</taxon>
        <taxon>campanulids</taxon>
        <taxon>Asterales</taxon>
        <taxon>Asteraceae</taxon>
        <taxon>Cichorioideae</taxon>
        <taxon>Cichorieae</taxon>
        <taxon>Lactucinae</taxon>
        <taxon>Lactuca</taxon>
    </lineage>
</organism>
<keyword evidence="2 4" id="KW-0863">Zinc-finger</keyword>
<dbReference type="EMBL" id="OX465081">
    <property type="protein sequence ID" value="CAI9286919.1"/>
    <property type="molecule type" value="Genomic_DNA"/>
</dbReference>
<dbReference type="Pfam" id="PF04434">
    <property type="entry name" value="SWIM"/>
    <property type="match status" value="1"/>
</dbReference>
<dbReference type="PANTHER" id="PTHR31973:SF189">
    <property type="entry name" value="TRANSPOSASE, MUDR, PLANT, MULE TRANSPOSASE DOMAIN PROTEIN-RELATED"/>
    <property type="match status" value="1"/>
</dbReference>
<name>A0AA35Z6M4_LACSI</name>
<evidence type="ECO:0000256" key="2">
    <source>
        <dbReference type="ARBA" id="ARBA00022771"/>
    </source>
</evidence>
<protein>
    <recommendedName>
        <fullName evidence="6">SWIM-type domain-containing protein</fullName>
    </recommendedName>
</protein>
<evidence type="ECO:0000256" key="4">
    <source>
        <dbReference type="PROSITE-ProRule" id="PRU00325"/>
    </source>
</evidence>